<evidence type="ECO:0000313" key="5">
    <source>
        <dbReference type="EMBL" id="TQJ08477.1"/>
    </source>
</evidence>
<reference evidence="5 6" key="1">
    <citation type="submission" date="2019-06" db="EMBL/GenBank/DDBJ databases">
        <title>Sequencing the genomes of 1000 actinobacteria strains.</title>
        <authorList>
            <person name="Klenk H.-P."/>
        </authorList>
    </citation>
    <scope>NUCLEOTIDE SEQUENCE [LARGE SCALE GENOMIC DNA]</scope>
    <source>
        <strain evidence="5 6">DSM 18607</strain>
    </source>
</reference>
<dbReference type="EMBL" id="VFMN01000001">
    <property type="protein sequence ID" value="TQJ08477.1"/>
    <property type="molecule type" value="Genomic_DNA"/>
</dbReference>
<evidence type="ECO:0000313" key="6">
    <source>
        <dbReference type="Proteomes" id="UP000317893"/>
    </source>
</evidence>
<dbReference type="RefSeq" id="WP_170185596.1">
    <property type="nucleotide sequence ID" value="NZ_BAAAPR010000004.1"/>
</dbReference>
<dbReference type="GO" id="GO:0032259">
    <property type="term" value="P:methylation"/>
    <property type="evidence" value="ECO:0007669"/>
    <property type="project" value="UniProtKB-KW"/>
</dbReference>
<evidence type="ECO:0000256" key="1">
    <source>
        <dbReference type="ARBA" id="ARBA00022603"/>
    </source>
</evidence>
<dbReference type="Proteomes" id="UP000317893">
    <property type="component" value="Unassembled WGS sequence"/>
</dbReference>
<dbReference type="Pfam" id="PF13649">
    <property type="entry name" value="Methyltransf_25"/>
    <property type="match status" value="1"/>
</dbReference>
<keyword evidence="2 5" id="KW-0808">Transferase</keyword>
<comment type="caution">
    <text evidence="5">The sequence shown here is derived from an EMBL/GenBank/DDBJ whole genome shotgun (WGS) entry which is preliminary data.</text>
</comment>
<evidence type="ECO:0000259" key="4">
    <source>
        <dbReference type="Pfam" id="PF13649"/>
    </source>
</evidence>
<evidence type="ECO:0000256" key="2">
    <source>
        <dbReference type="ARBA" id="ARBA00022679"/>
    </source>
</evidence>
<dbReference type="InterPro" id="IPR041698">
    <property type="entry name" value="Methyltransf_25"/>
</dbReference>
<evidence type="ECO:0000256" key="3">
    <source>
        <dbReference type="ARBA" id="ARBA00022691"/>
    </source>
</evidence>
<protein>
    <submittedName>
        <fullName evidence="5">Methyltransferase family protein</fullName>
    </submittedName>
</protein>
<dbReference type="PANTHER" id="PTHR43464">
    <property type="entry name" value="METHYLTRANSFERASE"/>
    <property type="match status" value="1"/>
</dbReference>
<keyword evidence="1 5" id="KW-0489">Methyltransferase</keyword>
<keyword evidence="3" id="KW-0949">S-adenosyl-L-methionine</keyword>
<gene>
    <name evidence="5" type="ORF">FB458_1567</name>
</gene>
<sequence>MSARERETVVADPAAAYDALWRARAAALADEFVGQESFLPRTELLGLARRAGVGPGTRVLDVCCGTGGPGLVLVTELGGDYLGVDASPVSVARARVATVERGCGTARFVVGTVPPLPPGPYDVVLLLETLLAFRDRATLLRSVAGALAPGGRFVVTAEVGRPLTGDERRRLPPGEAVWVTPLATLLTDLERAGLVPVSVQETTARHAEVVEALLRAYEELAARPAAAPGVLVARHLVTTHRRWSRWLHTGRVHTVAIVAEARPRRRPDTGNPTS</sequence>
<dbReference type="GO" id="GO:0008168">
    <property type="term" value="F:methyltransferase activity"/>
    <property type="evidence" value="ECO:0007669"/>
    <property type="project" value="UniProtKB-KW"/>
</dbReference>
<dbReference type="InterPro" id="IPR029063">
    <property type="entry name" value="SAM-dependent_MTases_sf"/>
</dbReference>
<feature type="domain" description="Methyltransferase" evidence="4">
    <location>
        <begin position="59"/>
        <end position="151"/>
    </location>
</feature>
<dbReference type="CDD" id="cd02440">
    <property type="entry name" value="AdoMet_MTases"/>
    <property type="match status" value="1"/>
</dbReference>
<keyword evidence="6" id="KW-1185">Reference proteome</keyword>
<proteinExistence type="predicted"/>
<name>A0A542DZG6_9MICO</name>
<dbReference type="Gene3D" id="3.40.50.150">
    <property type="entry name" value="Vaccinia Virus protein VP39"/>
    <property type="match status" value="1"/>
</dbReference>
<dbReference type="AlphaFoldDB" id="A0A542DZG6"/>
<accession>A0A542DZG6</accession>
<dbReference type="PANTHER" id="PTHR43464:SF19">
    <property type="entry name" value="UBIQUINONE BIOSYNTHESIS O-METHYLTRANSFERASE, MITOCHONDRIAL"/>
    <property type="match status" value="1"/>
</dbReference>
<dbReference type="SUPFAM" id="SSF53335">
    <property type="entry name" value="S-adenosyl-L-methionine-dependent methyltransferases"/>
    <property type="match status" value="1"/>
</dbReference>
<organism evidence="5 6">
    <name type="scientific">Lapillicoccus jejuensis</name>
    <dbReference type="NCBI Taxonomy" id="402171"/>
    <lineage>
        <taxon>Bacteria</taxon>
        <taxon>Bacillati</taxon>
        <taxon>Actinomycetota</taxon>
        <taxon>Actinomycetes</taxon>
        <taxon>Micrococcales</taxon>
        <taxon>Intrasporangiaceae</taxon>
        <taxon>Lapillicoccus</taxon>
    </lineage>
</organism>